<evidence type="ECO:0008006" key="5">
    <source>
        <dbReference type="Google" id="ProtNLM"/>
    </source>
</evidence>
<dbReference type="AlphaFoldDB" id="A0A931AZQ0"/>
<feature type="compositionally biased region" description="Basic and acidic residues" evidence="1">
    <location>
        <begin position="1"/>
        <end position="11"/>
    </location>
</feature>
<dbReference type="InterPro" id="IPR029058">
    <property type="entry name" value="AB_hydrolase_fold"/>
</dbReference>
<keyword evidence="2" id="KW-0812">Transmembrane</keyword>
<evidence type="ECO:0000313" key="3">
    <source>
        <dbReference type="EMBL" id="MBF9068500.1"/>
    </source>
</evidence>
<feature type="transmembrane region" description="Helical" evidence="2">
    <location>
        <begin position="612"/>
        <end position="633"/>
    </location>
</feature>
<name>A0A931AZQ0_9ACTN</name>
<feature type="region of interest" description="Disordered" evidence="1">
    <location>
        <begin position="126"/>
        <end position="164"/>
    </location>
</feature>
<dbReference type="Gene3D" id="3.40.50.1820">
    <property type="entry name" value="alpha/beta hydrolase"/>
    <property type="match status" value="1"/>
</dbReference>
<dbReference type="EMBL" id="JADPRT010000004">
    <property type="protein sequence ID" value="MBF9068500.1"/>
    <property type="molecule type" value="Genomic_DNA"/>
</dbReference>
<feature type="transmembrane region" description="Helical" evidence="2">
    <location>
        <begin position="173"/>
        <end position="197"/>
    </location>
</feature>
<comment type="caution">
    <text evidence="3">The sequence shown here is derived from an EMBL/GenBank/DDBJ whole genome shotgun (WGS) entry which is preliminary data.</text>
</comment>
<evidence type="ECO:0000256" key="2">
    <source>
        <dbReference type="SAM" id="Phobius"/>
    </source>
</evidence>
<feature type="compositionally biased region" description="Acidic residues" evidence="1">
    <location>
        <begin position="129"/>
        <end position="150"/>
    </location>
</feature>
<feature type="transmembrane region" description="Helical" evidence="2">
    <location>
        <begin position="497"/>
        <end position="515"/>
    </location>
</feature>
<gene>
    <name evidence="3" type="ORF">I2501_10700</name>
</gene>
<keyword evidence="4" id="KW-1185">Reference proteome</keyword>
<feature type="transmembrane region" description="Helical" evidence="2">
    <location>
        <begin position="294"/>
        <end position="315"/>
    </location>
</feature>
<feature type="region of interest" description="Disordered" evidence="1">
    <location>
        <begin position="1"/>
        <end position="26"/>
    </location>
</feature>
<protein>
    <recommendedName>
        <fullName evidence="5">Integral membrane protein</fullName>
    </recommendedName>
</protein>
<evidence type="ECO:0000256" key="1">
    <source>
        <dbReference type="SAM" id="MobiDB-lite"/>
    </source>
</evidence>
<proteinExistence type="predicted"/>
<keyword evidence="2" id="KW-1133">Transmembrane helix</keyword>
<dbReference type="SUPFAM" id="SSF53474">
    <property type="entry name" value="alpha/beta-Hydrolases"/>
    <property type="match status" value="1"/>
</dbReference>
<feature type="transmembrane region" description="Helical" evidence="2">
    <location>
        <begin position="464"/>
        <end position="485"/>
    </location>
</feature>
<keyword evidence="2" id="KW-0472">Membrane</keyword>
<feature type="transmembrane region" description="Helical" evidence="2">
    <location>
        <begin position="401"/>
        <end position="418"/>
    </location>
</feature>
<dbReference type="Proteomes" id="UP000657385">
    <property type="component" value="Unassembled WGS sequence"/>
</dbReference>
<evidence type="ECO:0000313" key="4">
    <source>
        <dbReference type="Proteomes" id="UP000657385"/>
    </source>
</evidence>
<dbReference type="RefSeq" id="WP_196193689.1">
    <property type="nucleotide sequence ID" value="NZ_JADPRT010000004.1"/>
</dbReference>
<reference evidence="3" key="1">
    <citation type="submission" date="2020-11" db="EMBL/GenBank/DDBJ databases">
        <title>Isolation and identification of active actinomycetes.</title>
        <authorList>
            <person name="Yu B."/>
        </authorList>
    </citation>
    <scope>NUCLEOTIDE SEQUENCE</scope>
    <source>
        <strain evidence="3">NEAU-YB345</strain>
    </source>
</reference>
<feature type="transmembrane region" description="Helical" evidence="2">
    <location>
        <begin position="363"/>
        <end position="381"/>
    </location>
</feature>
<feature type="transmembrane region" description="Helical" evidence="2">
    <location>
        <begin position="327"/>
        <end position="351"/>
    </location>
</feature>
<feature type="transmembrane region" description="Helical" evidence="2">
    <location>
        <begin position="233"/>
        <end position="250"/>
    </location>
</feature>
<sequence length="830" mass="87952">MDDEAAGRAAERGGVILPRQRTDEPGPGFRVPALRMELLVHGVGGTTPETMLDDPHLKQMTGDTVSGTYRRWQDQDAERRPADYRGNAVLEAYSWARLTSGAASRAFWLLLLPFMLVNLAHWMRPAEPEPSEPEPFESESAEPESAEPESAEPGSADGSENSPDRRDRALYEALVRVIAGSLTVLLTAAACEIALDLLAWQCAADGRCVAQHSWLVFVLGGHGGWWGMPGRRLVVAALVPLAMLGVLGRLSRMTWSSYEAVRPMDAERGNGPEPIEMERDGFWYGEAAVGRLRLLHLAAGLLTVAWAVLVPVLAHDLGADGSAGLGVAAWTGVVLLAALVALGAVLLVALAAGPGRELLSPRAQLRPVLGVLAAVFLYAAWSRHGWLPTGELPGVQRGLAALVAAQVVLVLALGVVAWRMTHRQPSPSPVDPELTIPAPDGSTVPDSGFGGPNGAALRNLTGPVTAMLGCGVGGLFTAGAALFTGQRLGSGLQAAPLLVWAASGATLLLPVLLVVGARLGRRLVRTAASLRPQVLAAYDEPGTSTDSARTGQIAKALSGARLTESAAGLLAAFAALAGVLSVVALVGSLAVGRSPEAVTAKDGMVLSHFTTVLQNLGGWLTTVLVLGLLVLGLKAYDSLTTRRSVGIIWDIGTFWPRAAHPLAPPCYAERAVPDIEARIRAWLKGDPGRRLVLSAHSQGTVLAAAALWQLDPETRSRVALLTYGSPLRRLYGRFFPAYMGPEKLARLERDVPRWDNLFRLTDPIGGPVRVPAQASGPQTGPDLPPFPDPVAFGRTQDDPILVPIRAHFDYRLDPRFIAARDALLRAMSAP</sequence>
<accession>A0A931AZQ0</accession>
<organism evidence="3 4">
    <name type="scientific">Streptacidiphilus fuscans</name>
    <dbReference type="NCBI Taxonomy" id="2789292"/>
    <lineage>
        <taxon>Bacteria</taxon>
        <taxon>Bacillati</taxon>
        <taxon>Actinomycetota</taxon>
        <taxon>Actinomycetes</taxon>
        <taxon>Kitasatosporales</taxon>
        <taxon>Streptomycetaceae</taxon>
        <taxon>Streptacidiphilus</taxon>
    </lineage>
</organism>
<feature type="transmembrane region" description="Helical" evidence="2">
    <location>
        <begin position="567"/>
        <end position="592"/>
    </location>
</feature>